<comment type="subcellular location">
    <subcellularLocation>
        <location evidence="8">Cytoplasm</location>
    </subcellularLocation>
</comment>
<feature type="binding site" evidence="8">
    <location>
        <position position="59"/>
    </location>
    <ligand>
        <name>Mg(2+)</name>
        <dbReference type="ChEBI" id="CHEBI:18420"/>
    </ligand>
</feature>
<organism evidence="10 11">
    <name type="scientific">Treponema peruense</name>
    <dbReference type="NCBI Taxonomy" id="2787628"/>
    <lineage>
        <taxon>Bacteria</taxon>
        <taxon>Pseudomonadati</taxon>
        <taxon>Spirochaetota</taxon>
        <taxon>Spirochaetia</taxon>
        <taxon>Spirochaetales</taxon>
        <taxon>Treponemataceae</taxon>
        <taxon>Treponema</taxon>
    </lineage>
</organism>
<dbReference type="EC" id="2.7.8.7" evidence="8"/>
<dbReference type="NCBIfam" id="TIGR00516">
    <property type="entry name" value="acpS"/>
    <property type="match status" value="1"/>
</dbReference>
<keyword evidence="6 8" id="KW-0443">Lipid metabolism</keyword>
<reference evidence="10 11" key="1">
    <citation type="submission" date="2020-11" db="EMBL/GenBank/DDBJ databases">
        <title>Treponema Peruensis nv. sp., first commensal Treponema isolated from human feces.</title>
        <authorList>
            <person name="Belkhou C."/>
            <person name="Raes J."/>
        </authorList>
    </citation>
    <scope>NUCLEOTIDE SEQUENCE [LARGE SCALE GENOMIC DNA]</scope>
    <source>
        <strain evidence="10 11">RCC2812</strain>
    </source>
</reference>
<evidence type="ECO:0000256" key="6">
    <source>
        <dbReference type="ARBA" id="ARBA00023098"/>
    </source>
</evidence>
<evidence type="ECO:0000313" key="10">
    <source>
        <dbReference type="EMBL" id="QQA00125.1"/>
    </source>
</evidence>
<dbReference type="EMBL" id="CP064936">
    <property type="protein sequence ID" value="QQA00125.1"/>
    <property type="molecule type" value="Genomic_DNA"/>
</dbReference>
<sequence>MSSVLGIGCDIAGVERFRKWVSSPAMIARFFNSKEILYDSSASEQRLCEHYAVRFAAKEAFSKALGTGLSGFDLRDVYIVKDKNSRPFVAVQGRAREVLEKICGKNCSVHVSLSHEKEYAMAFVVIEG</sequence>
<evidence type="ECO:0000256" key="1">
    <source>
        <dbReference type="ARBA" id="ARBA00022516"/>
    </source>
</evidence>
<evidence type="ECO:0000256" key="7">
    <source>
        <dbReference type="ARBA" id="ARBA00023160"/>
    </source>
</evidence>
<dbReference type="Proteomes" id="UP000595224">
    <property type="component" value="Chromosome"/>
</dbReference>
<dbReference type="SUPFAM" id="SSF56214">
    <property type="entry name" value="4'-phosphopantetheinyl transferase"/>
    <property type="match status" value="1"/>
</dbReference>
<keyword evidence="11" id="KW-1185">Reference proteome</keyword>
<evidence type="ECO:0000256" key="8">
    <source>
        <dbReference type="HAMAP-Rule" id="MF_00101"/>
    </source>
</evidence>
<evidence type="ECO:0000256" key="5">
    <source>
        <dbReference type="ARBA" id="ARBA00022842"/>
    </source>
</evidence>
<comment type="catalytic activity">
    <reaction evidence="8">
        <text>apo-[ACP] + CoA = holo-[ACP] + adenosine 3',5'-bisphosphate + H(+)</text>
        <dbReference type="Rhea" id="RHEA:12068"/>
        <dbReference type="Rhea" id="RHEA-COMP:9685"/>
        <dbReference type="Rhea" id="RHEA-COMP:9690"/>
        <dbReference type="ChEBI" id="CHEBI:15378"/>
        <dbReference type="ChEBI" id="CHEBI:29999"/>
        <dbReference type="ChEBI" id="CHEBI:57287"/>
        <dbReference type="ChEBI" id="CHEBI:58343"/>
        <dbReference type="ChEBI" id="CHEBI:64479"/>
        <dbReference type="EC" id="2.7.8.7"/>
    </reaction>
</comment>
<feature type="domain" description="4'-phosphopantetheinyl transferase" evidence="9">
    <location>
        <begin position="6"/>
        <end position="123"/>
    </location>
</feature>
<comment type="cofactor">
    <cofactor evidence="8">
        <name>Mg(2+)</name>
        <dbReference type="ChEBI" id="CHEBI:18420"/>
    </cofactor>
</comment>
<keyword evidence="4 8" id="KW-0276">Fatty acid metabolism</keyword>
<protein>
    <recommendedName>
        <fullName evidence="8">Holo-[acyl-carrier-protein] synthase</fullName>
        <shortName evidence="8">Holo-ACP synthase</shortName>
        <ecNumber evidence="8">2.7.8.7</ecNumber>
    </recommendedName>
    <alternativeName>
        <fullName evidence="8">4'-phosphopantetheinyl transferase AcpS</fullName>
    </alternativeName>
</protein>
<gene>
    <name evidence="8 10" type="primary">acpS</name>
    <name evidence="10" type="ORF">IWA51_07500</name>
</gene>
<keyword evidence="8" id="KW-0963">Cytoplasm</keyword>
<comment type="function">
    <text evidence="8">Transfers the 4'-phosphopantetheine moiety from coenzyme A to a Ser of acyl-carrier-protein.</text>
</comment>
<dbReference type="AlphaFoldDB" id="A0A7T3RBP9"/>
<evidence type="ECO:0000259" key="9">
    <source>
        <dbReference type="Pfam" id="PF01648"/>
    </source>
</evidence>
<evidence type="ECO:0000256" key="2">
    <source>
        <dbReference type="ARBA" id="ARBA00022679"/>
    </source>
</evidence>
<proteinExistence type="inferred from homology"/>
<dbReference type="RefSeq" id="WP_198441975.1">
    <property type="nucleotide sequence ID" value="NZ_CBCSHE010000001.1"/>
</dbReference>
<dbReference type="InterPro" id="IPR002582">
    <property type="entry name" value="ACPS"/>
</dbReference>
<dbReference type="Gene3D" id="3.90.470.20">
    <property type="entry name" value="4'-phosphopantetheinyl transferase domain"/>
    <property type="match status" value="1"/>
</dbReference>
<evidence type="ECO:0000313" key="11">
    <source>
        <dbReference type="Proteomes" id="UP000595224"/>
    </source>
</evidence>
<dbReference type="HAMAP" id="MF_00101">
    <property type="entry name" value="AcpS"/>
    <property type="match status" value="1"/>
</dbReference>
<accession>A0A7T3RBP9</accession>
<dbReference type="NCBIfam" id="TIGR00556">
    <property type="entry name" value="pantethn_trn"/>
    <property type="match status" value="1"/>
</dbReference>
<dbReference type="GO" id="GO:0000287">
    <property type="term" value="F:magnesium ion binding"/>
    <property type="evidence" value="ECO:0007669"/>
    <property type="project" value="UniProtKB-UniRule"/>
</dbReference>
<dbReference type="InterPro" id="IPR004568">
    <property type="entry name" value="Ppantetheine-prot_Trfase_dom"/>
</dbReference>
<dbReference type="GO" id="GO:0006633">
    <property type="term" value="P:fatty acid biosynthetic process"/>
    <property type="evidence" value="ECO:0007669"/>
    <property type="project" value="UniProtKB-UniRule"/>
</dbReference>
<keyword evidence="7 8" id="KW-0275">Fatty acid biosynthesis</keyword>
<dbReference type="InterPro" id="IPR008278">
    <property type="entry name" value="4-PPantetheinyl_Trfase_dom"/>
</dbReference>
<dbReference type="KEGG" id="tper:IWA51_07500"/>
<keyword evidence="2 8" id="KW-0808">Transferase</keyword>
<keyword evidence="1 8" id="KW-0444">Lipid biosynthesis</keyword>
<dbReference type="Pfam" id="PF01648">
    <property type="entry name" value="ACPS"/>
    <property type="match status" value="1"/>
</dbReference>
<evidence type="ECO:0000256" key="3">
    <source>
        <dbReference type="ARBA" id="ARBA00022723"/>
    </source>
</evidence>
<keyword evidence="5 8" id="KW-0460">Magnesium</keyword>
<dbReference type="InterPro" id="IPR037143">
    <property type="entry name" value="4-PPantetheinyl_Trfase_dom_sf"/>
</dbReference>
<comment type="similarity">
    <text evidence="8">Belongs to the P-Pant transferase superfamily. AcpS family.</text>
</comment>
<feature type="binding site" evidence="8">
    <location>
        <position position="10"/>
    </location>
    <ligand>
        <name>Mg(2+)</name>
        <dbReference type="ChEBI" id="CHEBI:18420"/>
    </ligand>
</feature>
<dbReference type="GO" id="GO:0008897">
    <property type="term" value="F:holo-[acyl-carrier-protein] synthase activity"/>
    <property type="evidence" value="ECO:0007669"/>
    <property type="project" value="UniProtKB-UniRule"/>
</dbReference>
<name>A0A7T3RBP9_9SPIR</name>
<evidence type="ECO:0000256" key="4">
    <source>
        <dbReference type="ARBA" id="ARBA00022832"/>
    </source>
</evidence>
<keyword evidence="3 8" id="KW-0479">Metal-binding</keyword>
<dbReference type="GO" id="GO:0005737">
    <property type="term" value="C:cytoplasm"/>
    <property type="evidence" value="ECO:0007669"/>
    <property type="project" value="UniProtKB-SubCell"/>
</dbReference>